<dbReference type="PROSITE" id="PS00108">
    <property type="entry name" value="PROTEIN_KINASE_ST"/>
    <property type="match status" value="1"/>
</dbReference>
<dbReference type="InterPro" id="IPR000719">
    <property type="entry name" value="Prot_kinase_dom"/>
</dbReference>
<keyword evidence="4" id="KW-1185">Reference proteome</keyword>
<dbReference type="Pfam" id="PF07714">
    <property type="entry name" value="PK_Tyr_Ser-Thr"/>
    <property type="match status" value="1"/>
</dbReference>
<dbReference type="InterPro" id="IPR001245">
    <property type="entry name" value="Ser-Thr/Tyr_kinase_cat_dom"/>
</dbReference>
<dbReference type="GO" id="GO:0016020">
    <property type="term" value="C:membrane"/>
    <property type="evidence" value="ECO:0007669"/>
    <property type="project" value="UniProtKB-SubCell"/>
</dbReference>
<reference evidence="3" key="1">
    <citation type="journal article" date="2018" name="DNA Res.">
        <title>Multiple hybrid de novo genome assembly of finger millet, an orphan allotetraploid crop.</title>
        <authorList>
            <person name="Hatakeyama M."/>
            <person name="Aluri S."/>
            <person name="Balachadran M.T."/>
            <person name="Sivarajan S.R."/>
            <person name="Patrignani A."/>
            <person name="Gruter S."/>
            <person name="Poveda L."/>
            <person name="Shimizu-Inatsugi R."/>
            <person name="Baeten J."/>
            <person name="Francoijs K.J."/>
            <person name="Nataraja K.N."/>
            <person name="Reddy Y.A.N."/>
            <person name="Phadnis S."/>
            <person name="Ravikumar R.L."/>
            <person name="Schlapbach R."/>
            <person name="Sreeman S.M."/>
            <person name="Shimizu K.K."/>
        </authorList>
    </citation>
    <scope>NUCLEOTIDE SEQUENCE</scope>
</reference>
<evidence type="ECO:0000313" key="3">
    <source>
        <dbReference type="EMBL" id="GJN19013.1"/>
    </source>
</evidence>
<dbReference type="Proteomes" id="UP001054889">
    <property type="component" value="Unassembled WGS sequence"/>
</dbReference>
<reference evidence="3" key="2">
    <citation type="submission" date="2021-12" db="EMBL/GenBank/DDBJ databases">
        <title>Resequencing data analysis of finger millet.</title>
        <authorList>
            <person name="Hatakeyama M."/>
            <person name="Aluri S."/>
            <person name="Balachadran M.T."/>
            <person name="Sivarajan S.R."/>
            <person name="Poveda L."/>
            <person name="Shimizu-Inatsugi R."/>
            <person name="Schlapbach R."/>
            <person name="Sreeman S.M."/>
            <person name="Shimizu K.K."/>
        </authorList>
    </citation>
    <scope>NUCLEOTIDE SEQUENCE</scope>
</reference>
<dbReference type="PANTHER" id="PTHR45631">
    <property type="entry name" value="OS07G0107800 PROTEIN-RELATED"/>
    <property type="match status" value="1"/>
</dbReference>
<dbReference type="GO" id="GO:0005524">
    <property type="term" value="F:ATP binding"/>
    <property type="evidence" value="ECO:0007669"/>
    <property type="project" value="InterPro"/>
</dbReference>
<dbReference type="SMART" id="SM00220">
    <property type="entry name" value="S_TKc"/>
    <property type="match status" value="1"/>
</dbReference>
<protein>
    <recommendedName>
        <fullName evidence="2">Protein kinase domain-containing protein</fullName>
    </recommendedName>
</protein>
<gene>
    <name evidence="3" type="primary">gb06240</name>
    <name evidence="3" type="ORF">PR202_gb06240</name>
</gene>
<feature type="domain" description="Protein kinase" evidence="2">
    <location>
        <begin position="136"/>
        <end position="436"/>
    </location>
</feature>
<evidence type="ECO:0000313" key="4">
    <source>
        <dbReference type="Proteomes" id="UP001054889"/>
    </source>
</evidence>
<accession>A0AAV5E9E6</accession>
<dbReference type="Pfam" id="PF12819">
    <property type="entry name" value="Malectin_like"/>
    <property type="match status" value="1"/>
</dbReference>
<organism evidence="3 4">
    <name type="scientific">Eleusine coracana subsp. coracana</name>
    <dbReference type="NCBI Taxonomy" id="191504"/>
    <lineage>
        <taxon>Eukaryota</taxon>
        <taxon>Viridiplantae</taxon>
        <taxon>Streptophyta</taxon>
        <taxon>Embryophyta</taxon>
        <taxon>Tracheophyta</taxon>
        <taxon>Spermatophyta</taxon>
        <taxon>Magnoliopsida</taxon>
        <taxon>Liliopsida</taxon>
        <taxon>Poales</taxon>
        <taxon>Poaceae</taxon>
        <taxon>PACMAD clade</taxon>
        <taxon>Chloridoideae</taxon>
        <taxon>Cynodonteae</taxon>
        <taxon>Eleusininae</taxon>
        <taxon>Eleusine</taxon>
    </lineage>
</organism>
<dbReference type="PROSITE" id="PS50011">
    <property type="entry name" value="PROTEIN_KINASE_DOM"/>
    <property type="match status" value="1"/>
</dbReference>
<dbReference type="PANTHER" id="PTHR45631:SF211">
    <property type="entry name" value="OS02G0151100 PROTEIN"/>
    <property type="match status" value="1"/>
</dbReference>
<dbReference type="AlphaFoldDB" id="A0AAV5E9E6"/>
<dbReference type="InterPro" id="IPR024788">
    <property type="entry name" value="Malectin-like_Carb-bd_dom"/>
</dbReference>
<proteinExistence type="predicted"/>
<dbReference type="InterPro" id="IPR011009">
    <property type="entry name" value="Kinase-like_dom_sf"/>
</dbReference>
<dbReference type="InterPro" id="IPR008271">
    <property type="entry name" value="Ser/Thr_kinase_AS"/>
</dbReference>
<dbReference type="GO" id="GO:0004672">
    <property type="term" value="F:protein kinase activity"/>
    <property type="evidence" value="ECO:0007669"/>
    <property type="project" value="InterPro"/>
</dbReference>
<evidence type="ECO:0000256" key="1">
    <source>
        <dbReference type="ARBA" id="ARBA00004167"/>
    </source>
</evidence>
<dbReference type="SUPFAM" id="SSF56112">
    <property type="entry name" value="Protein kinase-like (PK-like)"/>
    <property type="match status" value="1"/>
</dbReference>
<dbReference type="EMBL" id="BQKI01000074">
    <property type="protein sequence ID" value="GJN19013.1"/>
    <property type="molecule type" value="Genomic_DNA"/>
</dbReference>
<comment type="subcellular location">
    <subcellularLocation>
        <location evidence="1">Membrane</location>
        <topology evidence="1">Single-pass membrane protein</topology>
    </subcellularLocation>
</comment>
<dbReference type="Gene3D" id="1.10.510.10">
    <property type="entry name" value="Transferase(Phosphotransferase) domain 1"/>
    <property type="match status" value="1"/>
</dbReference>
<evidence type="ECO:0000259" key="2">
    <source>
        <dbReference type="PROSITE" id="PS50011"/>
    </source>
</evidence>
<comment type="caution">
    <text evidence="3">The sequence shown here is derived from an EMBL/GenBank/DDBJ whole genome shotgun (WGS) entry which is preliminary data.</text>
</comment>
<name>A0AAV5E9E6_ELECO</name>
<sequence>MGTPFISGLDLRPLKSNLYPEANISQSLVLINSNRFNMGPTDNSIVRYPLDPHDRIWSTYDTIPSWTEISATSLVENYLTDAYDVPSAVMQTAATPINGSIIDLLWDPSDPSMNISSRYFFVLYFVELQNVPSNALWQFDIIGLPRYSISLVATKSATLPPILNAMEVYLTKPISDIATDPGDATAMMAIQEHFNVKKNWMGDPCAPKAFAWIGLNCTYPSSSLSRVKALVGNNGNLCGGGTACGSDTSNCKPLTWGQRLQIALDAAQGLEYLHVACKPALIHRDVKSRNILLTTNHGAKIADFGLTKAFSDSKTHITTEPAGTMRYLDPEYVLPKLPYQREKSDVYSFGVVLLELITGHSPVVPINESVSIHIGEWVHQNLIQVTIESIIDSRMGGEYDINSVWKVADLALRCKQEVSRERPTMTDVVAQIKESIQLEVHRDGRRNLALGSVSDDLGYLGEKRELEIGQIGEISGAAAGPALR</sequence>